<accession>A0A1E3G3Z4</accession>
<dbReference type="InterPro" id="IPR028614">
    <property type="entry name" value="GDP_fucose/colitose_synth"/>
</dbReference>
<feature type="binding site" evidence="5">
    <location>
        <begin position="11"/>
        <end position="17"/>
    </location>
    <ligand>
        <name>NADP(+)</name>
        <dbReference type="ChEBI" id="CHEBI:58349"/>
    </ligand>
</feature>
<dbReference type="Proteomes" id="UP000094570">
    <property type="component" value="Unassembled WGS sequence"/>
</dbReference>
<proteinExistence type="inferred from homology"/>
<dbReference type="Pfam" id="PF01370">
    <property type="entry name" value="Epimerase"/>
    <property type="match status" value="2"/>
</dbReference>
<keyword evidence="2 5" id="KW-0521">NADP</keyword>
<feature type="site" description="Important for catalytic activity" evidence="5">
    <location>
        <position position="110"/>
    </location>
</feature>
<keyword evidence="4 5" id="KW-0413">Isomerase</keyword>
<dbReference type="CDD" id="cd05239">
    <property type="entry name" value="GDP_FS_SDR_e"/>
    <property type="match status" value="1"/>
</dbReference>
<evidence type="ECO:0000256" key="1">
    <source>
        <dbReference type="ARBA" id="ARBA00005959"/>
    </source>
</evidence>
<dbReference type="UniPathway" id="UPA00128">
    <property type="reaction ID" value="UER00191"/>
</dbReference>
<keyword evidence="5" id="KW-0511">Multifunctional enzyme</keyword>
<sequence>MEKSAKIYVAGHRGMVGSAIVRKLVEKGYNNLVLRTHQELDLTDQRAVREFFEKERPEYVFLAAAKVGGILANSTYKADFIYQNIMIAANVIEASYRYGVKKLLNLGSSCIYPKNAPQPMKEEYLLTGPLEPTNEPYAVAKISAIKLCRYFNEQYGTNFISVMPTNLYGPNDNYNLETAHVIPALIRKFHLGKLLMNDDWDGIKRDLTRYPIGFGLEKELNIDDKDSIIRVLEKVGVKYGEVTVWGSGEVYREFMHVDDLADACVYLMENVDANELRKVSPDYFVNVGVGEDIKLSDLFYKIAKITEFHGYISKDSTKPDGVFRKLLDISTMIKFGWQPKISLDDGLRNTYKQYVVSGDSRE</sequence>
<evidence type="ECO:0000313" key="7">
    <source>
        <dbReference type="EMBL" id="ODN30974.1"/>
    </source>
</evidence>
<feature type="binding site" evidence="5">
    <location>
        <position position="141"/>
    </location>
    <ligand>
        <name>NADP(+)</name>
        <dbReference type="ChEBI" id="CHEBI:58349"/>
    </ligand>
</feature>
<dbReference type="STRING" id="1008305.A4H02_01475"/>
<feature type="binding site" evidence="5">
    <location>
        <position position="245"/>
    </location>
    <ligand>
        <name>substrate</name>
    </ligand>
</feature>
<dbReference type="GO" id="GO:0016853">
    <property type="term" value="F:isomerase activity"/>
    <property type="evidence" value="ECO:0007669"/>
    <property type="project" value="UniProtKB-KW"/>
</dbReference>
<organism evidence="7 8">
    <name type="scientific">Fervidobacterium thailandense</name>
    <dbReference type="NCBI Taxonomy" id="1008305"/>
    <lineage>
        <taxon>Bacteria</taxon>
        <taxon>Thermotogati</taxon>
        <taxon>Thermotogota</taxon>
        <taxon>Thermotogae</taxon>
        <taxon>Thermotogales</taxon>
        <taxon>Fervidobacteriaceae</taxon>
        <taxon>Fervidobacterium</taxon>
    </lineage>
</organism>
<comment type="caution">
    <text evidence="7">The sequence shown here is derived from an EMBL/GenBank/DDBJ whole genome shotgun (WGS) entry which is preliminary data.</text>
</comment>
<dbReference type="EC" id="1.1.1.271" evidence="5"/>
<name>A0A1E3G3Z4_9BACT</name>
<feature type="active site" description="Proton donor/acceptor" evidence="5">
    <location>
        <position position="137"/>
    </location>
</feature>
<dbReference type="GO" id="GO:0050577">
    <property type="term" value="F:GDP-L-fucose synthase activity"/>
    <property type="evidence" value="ECO:0007669"/>
    <property type="project" value="UniProtKB-UniRule"/>
</dbReference>
<dbReference type="EMBL" id="LWAF01000002">
    <property type="protein sequence ID" value="ODN30974.1"/>
    <property type="molecule type" value="Genomic_DNA"/>
</dbReference>
<dbReference type="OrthoDB" id="9811425at2"/>
<comment type="catalytic activity">
    <reaction evidence="5">
        <text>GDP-beta-L-fucose + NADP(+) = GDP-4-dehydro-alpha-D-rhamnose + NADPH + H(+)</text>
        <dbReference type="Rhea" id="RHEA:18885"/>
        <dbReference type="ChEBI" id="CHEBI:15378"/>
        <dbReference type="ChEBI" id="CHEBI:57273"/>
        <dbReference type="ChEBI" id="CHEBI:57783"/>
        <dbReference type="ChEBI" id="CHEBI:57964"/>
        <dbReference type="ChEBI" id="CHEBI:58349"/>
        <dbReference type="EC" id="1.1.1.271"/>
    </reaction>
</comment>
<keyword evidence="3 5" id="KW-0560">Oxidoreductase</keyword>
<evidence type="ECO:0000256" key="4">
    <source>
        <dbReference type="ARBA" id="ARBA00023235"/>
    </source>
</evidence>
<dbReference type="FunFam" id="3.40.50.720:FF:000394">
    <property type="entry name" value="GDP-L-fucose synthase"/>
    <property type="match status" value="1"/>
</dbReference>
<feature type="binding site" evidence="5">
    <location>
        <begin position="164"/>
        <end position="167"/>
    </location>
    <ligand>
        <name>NADP(+)</name>
        <dbReference type="ChEBI" id="CHEBI:58349"/>
    </ligand>
</feature>
<reference evidence="8" key="1">
    <citation type="submission" date="2016-04" db="EMBL/GenBank/DDBJ databases">
        <title>The genome sequence project of a novel Fervidobacterium isolate from a hot spring in Thailand.</title>
        <authorList>
            <person name="Gonzalez J.M."/>
            <person name="Cuecas A."/>
            <person name="Kanoksilapatham W."/>
        </authorList>
    </citation>
    <scope>NUCLEOTIDE SEQUENCE [LARGE SCALE GENOMIC DNA]</scope>
    <source>
        <strain evidence="8">FC2004</strain>
    </source>
</reference>
<evidence type="ECO:0000313" key="8">
    <source>
        <dbReference type="Proteomes" id="UP000094570"/>
    </source>
</evidence>
<dbReference type="HAMAP" id="MF_00956">
    <property type="entry name" value="GDP_fucose_synth"/>
    <property type="match status" value="1"/>
</dbReference>
<feature type="binding site" evidence="5">
    <location>
        <position position="180"/>
    </location>
    <ligand>
        <name>NADP(+)</name>
        <dbReference type="ChEBI" id="CHEBI:58349"/>
    </ligand>
</feature>
<feature type="domain" description="NAD-dependent epimerase/dehydratase" evidence="6">
    <location>
        <begin position="228"/>
        <end position="275"/>
    </location>
</feature>
<comment type="similarity">
    <text evidence="1 5">Belongs to the NAD(P)-dependent epimerase/dehydratase family. Fucose synthase subfamily.</text>
</comment>
<dbReference type="AlphaFoldDB" id="A0A1E3G3Z4"/>
<evidence type="ECO:0000256" key="2">
    <source>
        <dbReference type="ARBA" id="ARBA00022857"/>
    </source>
</evidence>
<protein>
    <recommendedName>
        <fullName evidence="5">GDP-L-fucose synthase</fullName>
        <ecNumber evidence="5">1.1.1.271</ecNumber>
    </recommendedName>
    <alternativeName>
        <fullName evidence="5">GDP-4-keto-6-deoxy-D-mannose-3,5-epimerase-4-reductase</fullName>
    </alternativeName>
</protein>
<feature type="binding site" evidence="5">
    <location>
        <position position="320"/>
    </location>
    <ligand>
        <name>substrate</name>
    </ligand>
</feature>
<dbReference type="PANTHER" id="PTHR43238:SF1">
    <property type="entry name" value="GDP-L-FUCOSE SYNTHASE"/>
    <property type="match status" value="1"/>
</dbReference>
<evidence type="ECO:0000256" key="5">
    <source>
        <dbReference type="HAMAP-Rule" id="MF_00956"/>
    </source>
</evidence>
<dbReference type="PANTHER" id="PTHR43238">
    <property type="entry name" value="GDP-L-FUCOSE SYNTHASE"/>
    <property type="match status" value="1"/>
</dbReference>
<feature type="binding site" evidence="5">
    <location>
        <position position="188"/>
    </location>
    <ligand>
        <name>substrate</name>
    </ligand>
</feature>
<dbReference type="GO" id="GO:0042351">
    <property type="term" value="P:'de novo' GDP-L-fucose biosynthetic process"/>
    <property type="evidence" value="ECO:0007669"/>
    <property type="project" value="UniProtKB-UniRule"/>
</dbReference>
<evidence type="ECO:0000259" key="6">
    <source>
        <dbReference type="Pfam" id="PF01370"/>
    </source>
</evidence>
<comment type="function">
    <text evidence="5">Catalyzes the two-step NADP-dependent conversion of GDP-4-dehydro-6-deoxy-D-mannose to GDP-fucose, involving an epimerase and a reductase reaction.</text>
</comment>
<evidence type="ECO:0000256" key="3">
    <source>
        <dbReference type="ARBA" id="ARBA00023002"/>
    </source>
</evidence>
<dbReference type="SUPFAM" id="SSF51735">
    <property type="entry name" value="NAD(P)-binding Rossmann-fold domains"/>
    <property type="match status" value="1"/>
</dbReference>
<feature type="site" description="Important for catalytic activity" evidence="5">
    <location>
        <position position="108"/>
    </location>
</feature>
<gene>
    <name evidence="5" type="primary">fcl</name>
    <name evidence="7" type="ORF">A4H02_01475</name>
</gene>
<keyword evidence="8" id="KW-1185">Reference proteome</keyword>
<dbReference type="InterPro" id="IPR036291">
    <property type="entry name" value="NAD(P)-bd_dom_sf"/>
</dbReference>
<feature type="binding site" evidence="5">
    <location>
        <position position="252"/>
    </location>
    <ligand>
        <name>substrate</name>
    </ligand>
</feature>
<dbReference type="GO" id="GO:0070401">
    <property type="term" value="F:NADP+ binding"/>
    <property type="evidence" value="ECO:0007669"/>
    <property type="project" value="UniProtKB-UniRule"/>
</dbReference>
<dbReference type="RefSeq" id="WP_069292401.1">
    <property type="nucleotide sequence ID" value="NZ_CP140110.1"/>
</dbReference>
<dbReference type="InterPro" id="IPR001509">
    <property type="entry name" value="Epimerase_deHydtase"/>
</dbReference>
<dbReference type="Gene3D" id="3.40.50.720">
    <property type="entry name" value="NAD(P)-binding Rossmann-like Domain"/>
    <property type="match status" value="2"/>
</dbReference>
<feature type="binding site" evidence="5">
    <location>
        <begin position="106"/>
        <end position="109"/>
    </location>
    <ligand>
        <name>NADP(+)</name>
        <dbReference type="ChEBI" id="CHEBI:58349"/>
    </ligand>
</feature>
<feature type="domain" description="NAD-dependent epimerase/dehydratase" evidence="6">
    <location>
        <begin position="7"/>
        <end position="195"/>
    </location>
</feature>
<comment type="pathway">
    <text evidence="5">Nucleotide-sugar biosynthesis; GDP-L-fucose biosynthesis via de novo pathway; GDP-L-fucose from GDP-alpha-D-mannose: step 2/2.</text>
</comment>